<evidence type="ECO:0000313" key="1">
    <source>
        <dbReference type="EMBL" id="SPT53693.1"/>
    </source>
</evidence>
<dbReference type="RefSeq" id="WP_111836685.1">
    <property type="nucleotide sequence ID" value="NZ_UAPQ01000007.1"/>
</dbReference>
<accession>A0ABY1VPG5</accession>
<evidence type="ECO:0008006" key="3">
    <source>
        <dbReference type="Google" id="ProtNLM"/>
    </source>
</evidence>
<protein>
    <recommendedName>
        <fullName evidence="3">Antitoxin HicB</fullName>
    </recommendedName>
</protein>
<proteinExistence type="predicted"/>
<evidence type="ECO:0000313" key="2">
    <source>
        <dbReference type="Proteomes" id="UP000250006"/>
    </source>
</evidence>
<reference evidence="1 2" key="1">
    <citation type="submission" date="2018-06" db="EMBL/GenBank/DDBJ databases">
        <authorList>
            <consortium name="Pathogen Informatics"/>
            <person name="Doyle S."/>
        </authorList>
    </citation>
    <scope>NUCLEOTIDE SEQUENCE [LARGE SCALE GENOMIC DNA]</scope>
    <source>
        <strain evidence="1 2">NCTC11535</strain>
    </source>
</reference>
<dbReference type="Proteomes" id="UP000250006">
    <property type="component" value="Unassembled WGS sequence"/>
</dbReference>
<gene>
    <name evidence="1" type="ORF">NCTC11535_01368</name>
</gene>
<keyword evidence="2" id="KW-1185">Reference proteome</keyword>
<comment type="caution">
    <text evidence="1">The sequence shown here is derived from an EMBL/GenBank/DDBJ whole genome shotgun (WGS) entry which is preliminary data.</text>
</comment>
<dbReference type="EMBL" id="UAPQ01000007">
    <property type="protein sequence ID" value="SPT53693.1"/>
    <property type="molecule type" value="Genomic_DNA"/>
</dbReference>
<name>A0ABY1VPG5_9ACTO</name>
<sequence length="125" mass="13179">MSTYTATVTREGEAWLAECDQEPTAHTWATTLTALRREIADAIILAADLPDDVSVTVRLTAGDGVNDAVARAIELGNRRADLRAAENALRDDTLATVHDLLGAGWSVRDVAGAVGLTPGRIAQIA</sequence>
<organism evidence="1 2">
    <name type="scientific">Actinomyces bovis</name>
    <dbReference type="NCBI Taxonomy" id="1658"/>
    <lineage>
        <taxon>Bacteria</taxon>
        <taxon>Bacillati</taxon>
        <taxon>Actinomycetota</taxon>
        <taxon>Actinomycetes</taxon>
        <taxon>Actinomycetales</taxon>
        <taxon>Actinomycetaceae</taxon>
        <taxon>Actinomyces</taxon>
    </lineage>
</organism>